<evidence type="ECO:0000256" key="1">
    <source>
        <dbReference type="SAM" id="MobiDB-lite"/>
    </source>
</evidence>
<dbReference type="Proteomes" id="UP000027073">
    <property type="component" value="Unassembled WGS sequence"/>
</dbReference>
<protein>
    <submittedName>
        <fullName evidence="2">Uncharacterized protein</fullName>
    </submittedName>
</protein>
<gene>
    <name evidence="2" type="ORF">PLEOSDRAFT_166988</name>
</gene>
<dbReference type="STRING" id="1137138.A0A067NLT5"/>
<proteinExistence type="predicted"/>
<feature type="region of interest" description="Disordered" evidence="1">
    <location>
        <begin position="90"/>
        <end position="239"/>
    </location>
</feature>
<name>A0A067NLT5_PLEO1</name>
<evidence type="ECO:0000313" key="3">
    <source>
        <dbReference type="Proteomes" id="UP000027073"/>
    </source>
</evidence>
<dbReference type="HOGENOM" id="CLU_017235_0_0_1"/>
<feature type="compositionally biased region" description="Basic and acidic residues" evidence="1">
    <location>
        <begin position="376"/>
        <end position="388"/>
    </location>
</feature>
<dbReference type="InParanoid" id="A0A067NLT5"/>
<dbReference type="EMBL" id="KL198007">
    <property type="protein sequence ID" value="KDQ28864.1"/>
    <property type="molecule type" value="Genomic_DNA"/>
</dbReference>
<sequence>MRIKIQTNNPLPPLKAWYATNSLEGPNPTIADLKKQICTNVDGIRAAMKGKTAQLTLTLDDFELLDASPLDVLRDGDLIVIGFNLAEEQAASSHLGKRKRSSSVKTPLKSASKRKPPPSPSTSSSSSDSSDSDSESTKTESDSDSSDSDSDSSVDEPPSIRKNAKPTPPPQPATSRGPLTAKLAPTNGSLPDSNVPPGQGLPRTQNRNKRRRVKRQAERQSTSAPPPPPGASSVNTLPIPTKRPVADVVYALNNAFSTNDQSGTLQPGDLAAISSDQATGHQTENEQIAITMSSLKNKNKKKGFKNASNRPIPQKIVFSDVANSKDDVEMAIVDNILHTEKRPLPRVIPPSEKQARGELPPNMFVTSVDVEAEEWARDDKPRPHHEELQELPYGDPDPPAAQPQPRGRFDWAAAEIKLSQGKSITSHEDLCIGMHIGKTDLGINPVTFTPEFLLTVARITATIPNVLAKLLIRPGTADISFSKAAKFAVDEVEEVVEEIDEEGEELTFTSGEMSEWRILDI</sequence>
<evidence type="ECO:0000313" key="2">
    <source>
        <dbReference type="EMBL" id="KDQ28864.1"/>
    </source>
</evidence>
<dbReference type="VEuPathDB" id="FungiDB:PLEOSDRAFT_166988"/>
<reference evidence="3" key="1">
    <citation type="journal article" date="2014" name="Proc. Natl. Acad. Sci. U.S.A.">
        <title>Extensive sampling of basidiomycete genomes demonstrates inadequacy of the white-rot/brown-rot paradigm for wood decay fungi.</title>
        <authorList>
            <person name="Riley R."/>
            <person name="Salamov A.A."/>
            <person name="Brown D.W."/>
            <person name="Nagy L.G."/>
            <person name="Floudas D."/>
            <person name="Held B.W."/>
            <person name="Levasseur A."/>
            <person name="Lombard V."/>
            <person name="Morin E."/>
            <person name="Otillar R."/>
            <person name="Lindquist E.A."/>
            <person name="Sun H."/>
            <person name="LaButti K.M."/>
            <person name="Schmutz J."/>
            <person name="Jabbour D."/>
            <person name="Luo H."/>
            <person name="Baker S.E."/>
            <person name="Pisabarro A.G."/>
            <person name="Walton J.D."/>
            <person name="Blanchette R.A."/>
            <person name="Henrissat B."/>
            <person name="Martin F."/>
            <person name="Cullen D."/>
            <person name="Hibbett D.S."/>
            <person name="Grigoriev I.V."/>
        </authorList>
    </citation>
    <scope>NUCLEOTIDE SEQUENCE [LARGE SCALE GENOMIC DNA]</scope>
    <source>
        <strain evidence="3">PC15</strain>
    </source>
</reference>
<dbReference type="OrthoDB" id="74813at2759"/>
<accession>A0A067NLT5</accession>
<dbReference type="AlphaFoldDB" id="A0A067NLT5"/>
<feature type="compositionally biased region" description="Acidic residues" evidence="1">
    <location>
        <begin position="142"/>
        <end position="154"/>
    </location>
</feature>
<organism evidence="2 3">
    <name type="scientific">Pleurotus ostreatus (strain PC15)</name>
    <name type="common">Oyster mushroom</name>
    <dbReference type="NCBI Taxonomy" id="1137138"/>
    <lineage>
        <taxon>Eukaryota</taxon>
        <taxon>Fungi</taxon>
        <taxon>Dikarya</taxon>
        <taxon>Basidiomycota</taxon>
        <taxon>Agaricomycotina</taxon>
        <taxon>Agaricomycetes</taxon>
        <taxon>Agaricomycetidae</taxon>
        <taxon>Agaricales</taxon>
        <taxon>Pleurotineae</taxon>
        <taxon>Pleurotaceae</taxon>
        <taxon>Pleurotus</taxon>
    </lineage>
</organism>
<feature type="region of interest" description="Disordered" evidence="1">
    <location>
        <begin position="376"/>
        <end position="406"/>
    </location>
</feature>